<keyword evidence="3" id="KW-1185">Reference proteome</keyword>
<dbReference type="SUPFAM" id="SSF52507">
    <property type="entry name" value="Homo-oligomeric flavin-containing Cys decarboxylases, HFCD"/>
    <property type="match status" value="1"/>
</dbReference>
<dbReference type="EMBL" id="JBHEZX010000006">
    <property type="protein sequence ID" value="MFC1410931.1"/>
    <property type="molecule type" value="Genomic_DNA"/>
</dbReference>
<proteinExistence type="predicted"/>
<gene>
    <name evidence="2" type="ORF">ACEZDG_16845</name>
</gene>
<dbReference type="InterPro" id="IPR036551">
    <property type="entry name" value="Flavin_trans-like"/>
</dbReference>
<organism evidence="2 3">
    <name type="scientific">Streptacidiphilus alkalitolerans</name>
    <dbReference type="NCBI Taxonomy" id="3342712"/>
    <lineage>
        <taxon>Bacteria</taxon>
        <taxon>Bacillati</taxon>
        <taxon>Actinomycetota</taxon>
        <taxon>Actinomycetes</taxon>
        <taxon>Kitasatosporales</taxon>
        <taxon>Streptomycetaceae</taxon>
        <taxon>Streptacidiphilus</taxon>
    </lineage>
</organism>
<name>A0ABV6VBB2_9ACTN</name>
<evidence type="ECO:0000259" key="1">
    <source>
        <dbReference type="Pfam" id="PF02441"/>
    </source>
</evidence>
<evidence type="ECO:0000313" key="3">
    <source>
        <dbReference type="Proteomes" id="UP001592582"/>
    </source>
</evidence>
<comment type="caution">
    <text evidence="2">The sequence shown here is derived from an EMBL/GenBank/DDBJ whole genome shotgun (WGS) entry which is preliminary data.</text>
</comment>
<feature type="domain" description="Flavoprotein" evidence="1">
    <location>
        <begin position="11"/>
        <end position="128"/>
    </location>
</feature>
<dbReference type="InterPro" id="IPR003382">
    <property type="entry name" value="Flavoprotein"/>
</dbReference>
<sequence>MTGDRDARVLYVVVCAAGPAPGVRTLIAAARADGWRVYVIATPGAVAFLDVAAIEAGGVPVFSEYRRPDQEKRQPPADAAVVAPATYNTINKWAAGIADNYALGTLAELTGQRVPLVVLTSVNDALAGTRVFARSVAELRAEGVRILHPAEADPASPDFPWHLALAALR</sequence>
<reference evidence="2 3" key="1">
    <citation type="submission" date="2024-09" db="EMBL/GenBank/DDBJ databases">
        <authorList>
            <person name="Lee S.D."/>
        </authorList>
    </citation>
    <scope>NUCLEOTIDE SEQUENCE [LARGE SCALE GENOMIC DNA]</scope>
    <source>
        <strain evidence="2 3">N1-1</strain>
    </source>
</reference>
<evidence type="ECO:0000313" key="2">
    <source>
        <dbReference type="EMBL" id="MFC1410931.1"/>
    </source>
</evidence>
<dbReference type="Pfam" id="PF02441">
    <property type="entry name" value="Flavoprotein"/>
    <property type="match status" value="1"/>
</dbReference>
<accession>A0ABV6VBB2</accession>
<protein>
    <submittedName>
        <fullName evidence="2">Flavoprotein</fullName>
    </submittedName>
</protein>
<dbReference type="Gene3D" id="3.40.50.1950">
    <property type="entry name" value="Flavin prenyltransferase-like"/>
    <property type="match status" value="1"/>
</dbReference>
<dbReference type="Proteomes" id="UP001592582">
    <property type="component" value="Unassembled WGS sequence"/>
</dbReference>
<dbReference type="RefSeq" id="WP_380509553.1">
    <property type="nucleotide sequence ID" value="NZ_JBHEZX010000006.1"/>
</dbReference>